<feature type="transmembrane region" description="Helical" evidence="6">
    <location>
        <begin position="46"/>
        <end position="66"/>
    </location>
</feature>
<evidence type="ECO:0000256" key="1">
    <source>
        <dbReference type="ARBA" id="ARBA00004651"/>
    </source>
</evidence>
<dbReference type="InterPro" id="IPR043428">
    <property type="entry name" value="LivM-like"/>
</dbReference>
<dbReference type="Proteomes" id="UP000194012">
    <property type="component" value="Unassembled WGS sequence"/>
</dbReference>
<dbReference type="RefSeq" id="WP_085828570.1">
    <property type="nucleotide sequence ID" value="NZ_FWFJ01000060.1"/>
</dbReference>
<feature type="transmembrane region" description="Helical" evidence="6">
    <location>
        <begin position="73"/>
        <end position="90"/>
    </location>
</feature>
<name>A0A1X7AAE1_9RHOB</name>
<gene>
    <name evidence="7" type="ORF">ROG8370_03665</name>
</gene>
<feature type="transmembrane region" description="Helical" evidence="6">
    <location>
        <begin position="267"/>
        <end position="287"/>
    </location>
</feature>
<evidence type="ECO:0000256" key="5">
    <source>
        <dbReference type="ARBA" id="ARBA00023136"/>
    </source>
</evidence>
<feature type="transmembrane region" description="Helical" evidence="6">
    <location>
        <begin position="293"/>
        <end position="312"/>
    </location>
</feature>
<dbReference type="AlphaFoldDB" id="A0A1X7AAE1"/>
<sequence length="410" mass="43935">MKNSFLMRNPSTLIFLAALAVFTIVVTALSEAFGLGLISTSFVKTLGKTLCLGLVAIAMDLVWGYAGILSLGHFAFFGLGGYMIGMWLMYERTRDIVISSMSDAPIPPTAEEITDAIGHQIFGVVGSSEFPLIWAFADSLVLQLVLVVLVPGALAFVFGWLAFRSRVAGVYLSILTQAMTLALSLYLFQNDSGLRGNNGLSGLQNLPGLEAAPQSVVSIWFLWASALALGLGYLLAAWIVSGKFGSVIRGIRDDEARVRFLGYSVESYKLALFTVTACIAGIAGALYYPQAGIINPAEIAPIASIYLAVWVAIGGRGRLYGAVIGAGFVSLVSSWFTGGQAPDISLGFYTIKWVDWWLIVLGLSFVFVTLFAPKGIAGLFDLAAHRRWPNRHGADLGPDAGALREREANE</sequence>
<evidence type="ECO:0000256" key="3">
    <source>
        <dbReference type="ARBA" id="ARBA00022692"/>
    </source>
</evidence>
<dbReference type="NCBIfam" id="TIGR03408">
    <property type="entry name" value="urea_trans_UrtC"/>
    <property type="match status" value="1"/>
</dbReference>
<evidence type="ECO:0000256" key="6">
    <source>
        <dbReference type="SAM" id="Phobius"/>
    </source>
</evidence>
<accession>A0A1X7AAE1</accession>
<keyword evidence="3 6" id="KW-0812">Transmembrane</keyword>
<comment type="subcellular location">
    <subcellularLocation>
        <location evidence="1">Cell membrane</location>
        <topology evidence="1">Multi-pass membrane protein</topology>
    </subcellularLocation>
</comment>
<reference evidence="8" key="1">
    <citation type="submission" date="2017-03" db="EMBL/GenBank/DDBJ databases">
        <authorList>
            <person name="Rodrigo-Torres L."/>
            <person name="Arahal R.D."/>
            <person name="Lucena T."/>
        </authorList>
    </citation>
    <scope>NUCLEOTIDE SEQUENCE [LARGE SCALE GENOMIC DNA]</scope>
    <source>
        <strain evidence="8">CECT 8370</strain>
    </source>
</reference>
<feature type="transmembrane region" description="Helical" evidence="6">
    <location>
        <begin position="219"/>
        <end position="240"/>
    </location>
</feature>
<evidence type="ECO:0000256" key="4">
    <source>
        <dbReference type="ARBA" id="ARBA00022989"/>
    </source>
</evidence>
<dbReference type="EMBL" id="FWFJ01000060">
    <property type="protein sequence ID" value="SLN74291.1"/>
    <property type="molecule type" value="Genomic_DNA"/>
</dbReference>
<evidence type="ECO:0000313" key="7">
    <source>
        <dbReference type="EMBL" id="SLN74291.1"/>
    </source>
</evidence>
<dbReference type="OrthoDB" id="9034298at2"/>
<keyword evidence="4 6" id="KW-1133">Transmembrane helix</keyword>
<dbReference type="GO" id="GO:0005886">
    <property type="term" value="C:plasma membrane"/>
    <property type="evidence" value="ECO:0007669"/>
    <property type="project" value="UniProtKB-SubCell"/>
</dbReference>
<keyword evidence="8" id="KW-1185">Reference proteome</keyword>
<organism evidence="7 8">
    <name type="scientific">Roseovarius gaetbuli</name>
    <dbReference type="NCBI Taxonomy" id="1356575"/>
    <lineage>
        <taxon>Bacteria</taxon>
        <taxon>Pseudomonadati</taxon>
        <taxon>Pseudomonadota</taxon>
        <taxon>Alphaproteobacteria</taxon>
        <taxon>Rhodobacterales</taxon>
        <taxon>Roseobacteraceae</taxon>
        <taxon>Roseovarius</taxon>
    </lineage>
</organism>
<dbReference type="PANTHER" id="PTHR30482:SF4">
    <property type="entry name" value="SLR1201 PROTEIN"/>
    <property type="match status" value="1"/>
</dbReference>
<protein>
    <submittedName>
        <fullName evidence="7">Leucine/isoleucine/valine transporter permease subunit</fullName>
    </submittedName>
</protein>
<dbReference type="Pfam" id="PF02653">
    <property type="entry name" value="BPD_transp_2"/>
    <property type="match status" value="1"/>
</dbReference>
<keyword evidence="2" id="KW-1003">Cell membrane</keyword>
<feature type="transmembrane region" description="Helical" evidence="6">
    <location>
        <begin position="356"/>
        <end position="382"/>
    </location>
</feature>
<keyword evidence="5 6" id="KW-0472">Membrane</keyword>
<evidence type="ECO:0000313" key="8">
    <source>
        <dbReference type="Proteomes" id="UP000194012"/>
    </source>
</evidence>
<feature type="transmembrane region" description="Helical" evidence="6">
    <location>
        <begin position="319"/>
        <end position="336"/>
    </location>
</feature>
<evidence type="ECO:0000256" key="2">
    <source>
        <dbReference type="ARBA" id="ARBA00022475"/>
    </source>
</evidence>
<feature type="transmembrane region" description="Helical" evidence="6">
    <location>
        <begin position="140"/>
        <end position="163"/>
    </location>
</feature>
<dbReference type="CDD" id="cd06581">
    <property type="entry name" value="TM_PBP1_LivM_like"/>
    <property type="match status" value="1"/>
</dbReference>
<dbReference type="InterPro" id="IPR017778">
    <property type="entry name" value="ABC_transptr_urea_perm_UrtC"/>
</dbReference>
<proteinExistence type="predicted"/>
<dbReference type="GO" id="GO:0015658">
    <property type="term" value="F:branched-chain amino acid transmembrane transporter activity"/>
    <property type="evidence" value="ECO:0007669"/>
    <property type="project" value="InterPro"/>
</dbReference>
<feature type="transmembrane region" description="Helical" evidence="6">
    <location>
        <begin position="170"/>
        <end position="188"/>
    </location>
</feature>
<dbReference type="InterPro" id="IPR001851">
    <property type="entry name" value="ABC_transp_permease"/>
</dbReference>
<dbReference type="PANTHER" id="PTHR30482">
    <property type="entry name" value="HIGH-AFFINITY BRANCHED-CHAIN AMINO ACID TRANSPORT SYSTEM PERMEASE"/>
    <property type="match status" value="1"/>
</dbReference>